<protein>
    <recommendedName>
        <fullName evidence="4">Lipoprotein</fullName>
    </recommendedName>
</protein>
<accession>A3VMJ9</accession>
<organism evidence="2 3">
    <name type="scientific">Maritimibacter alkaliphilus HTCC2654</name>
    <dbReference type="NCBI Taxonomy" id="314271"/>
    <lineage>
        <taxon>Bacteria</taxon>
        <taxon>Pseudomonadati</taxon>
        <taxon>Pseudomonadota</taxon>
        <taxon>Alphaproteobacteria</taxon>
        <taxon>Rhodobacterales</taxon>
        <taxon>Roseobacteraceae</taxon>
        <taxon>Maritimibacter</taxon>
    </lineage>
</organism>
<dbReference type="Proteomes" id="UP000002931">
    <property type="component" value="Unassembled WGS sequence"/>
</dbReference>
<reference evidence="2 3" key="1">
    <citation type="journal article" date="2010" name="J. Bacteriol.">
        <title>Genome sequences of Pelagibaca bermudensis HTCC2601T and Maritimibacter alkaliphilus HTCC2654T, the type strains of two marine Roseobacter genera.</title>
        <authorList>
            <person name="Thrash J.C."/>
            <person name="Cho J.C."/>
            <person name="Ferriera S."/>
            <person name="Johnson J."/>
            <person name="Vergin K.L."/>
            <person name="Giovannoni S.J."/>
        </authorList>
    </citation>
    <scope>NUCLEOTIDE SEQUENCE [LARGE SCALE GENOMIC DNA]</scope>
    <source>
        <strain evidence="2 3">HTCC2654</strain>
    </source>
</reference>
<name>A3VMJ9_9RHOB</name>
<keyword evidence="3" id="KW-1185">Reference proteome</keyword>
<gene>
    <name evidence="2" type="ORF">RB2654_15499</name>
</gene>
<feature type="chain" id="PRO_5002662393" description="Lipoprotein" evidence="1">
    <location>
        <begin position="23"/>
        <end position="97"/>
    </location>
</feature>
<evidence type="ECO:0008006" key="4">
    <source>
        <dbReference type="Google" id="ProtNLM"/>
    </source>
</evidence>
<dbReference type="STRING" id="314271.RB2654_15499"/>
<dbReference type="OrthoDB" id="7745874at2"/>
<evidence type="ECO:0000256" key="1">
    <source>
        <dbReference type="SAM" id="SignalP"/>
    </source>
</evidence>
<evidence type="ECO:0000313" key="2">
    <source>
        <dbReference type="EMBL" id="EAQ10501.1"/>
    </source>
</evidence>
<feature type="signal peptide" evidence="1">
    <location>
        <begin position="1"/>
        <end position="22"/>
    </location>
</feature>
<dbReference type="PROSITE" id="PS51257">
    <property type="entry name" value="PROKAR_LIPOPROTEIN"/>
    <property type="match status" value="1"/>
</dbReference>
<evidence type="ECO:0000313" key="3">
    <source>
        <dbReference type="Proteomes" id="UP000002931"/>
    </source>
</evidence>
<dbReference type="eggNOG" id="ENOG5033003">
    <property type="taxonomic scope" value="Bacteria"/>
</dbReference>
<dbReference type="HOGENOM" id="CLU_146729_0_0_5"/>
<sequence>MKTRLLSTAIAAATLLALPATAACYADYKAKQDNPLKLHYGVIELPDVACGSAQDAAPEVSRRIAADGWTLLNVLGVFDDAGLDERKASAGPYFLRY</sequence>
<dbReference type="EMBL" id="AAMT01000034">
    <property type="protein sequence ID" value="EAQ10501.1"/>
    <property type="molecule type" value="Genomic_DNA"/>
</dbReference>
<proteinExistence type="predicted"/>
<keyword evidence="1" id="KW-0732">Signal</keyword>
<dbReference type="RefSeq" id="WP_008333246.1">
    <property type="nucleotide sequence ID" value="NZ_CH902578.1"/>
</dbReference>
<comment type="caution">
    <text evidence="2">The sequence shown here is derived from an EMBL/GenBank/DDBJ whole genome shotgun (WGS) entry which is preliminary data.</text>
</comment>
<dbReference type="AlphaFoldDB" id="A3VMJ9"/>